<protein>
    <submittedName>
        <fullName evidence="1">Pentapeptide repeat-containing protein</fullName>
    </submittedName>
</protein>
<reference evidence="1" key="2">
    <citation type="submission" date="2022-08" db="EMBL/GenBank/DDBJ databases">
        <authorList>
            <person name="Dong C."/>
        </authorList>
    </citation>
    <scope>NUCLEOTIDE SEQUENCE</scope>
    <source>
        <strain evidence="1">59MF3M-4</strain>
    </source>
</reference>
<reference evidence="1" key="1">
    <citation type="journal article" date="2022" name="Front. Microbiol.">
        <title>Genome-based taxonomic rearrangement of Oceanobacter-related bacteria including the description of Thalassolituus hydrocarbonoclasticus sp. nov. and Thalassolituus pacificus sp. nov. and emended description of the genus Thalassolituus.</title>
        <authorList>
            <person name="Dong C."/>
            <person name="Wei L."/>
            <person name="Wang J."/>
            <person name="Lai Q."/>
            <person name="Huang Z."/>
            <person name="Shao Z."/>
        </authorList>
    </citation>
    <scope>NUCLEOTIDE SEQUENCE</scope>
    <source>
        <strain evidence="1">59MF3M-4</strain>
    </source>
</reference>
<dbReference type="InterPro" id="IPR051082">
    <property type="entry name" value="Pentapeptide-BTB/POZ_domain"/>
</dbReference>
<gene>
    <name evidence="1" type="ORF">NYR02_15515</name>
</gene>
<organism evidence="1 2">
    <name type="scientific">Thalassolituus pacificus</name>
    <dbReference type="NCBI Taxonomy" id="2975440"/>
    <lineage>
        <taxon>Bacteria</taxon>
        <taxon>Pseudomonadati</taxon>
        <taxon>Pseudomonadota</taxon>
        <taxon>Gammaproteobacteria</taxon>
        <taxon>Oceanospirillales</taxon>
        <taxon>Oceanospirillaceae</taxon>
        <taxon>Thalassolituus</taxon>
    </lineage>
</organism>
<dbReference type="SUPFAM" id="SSF141571">
    <property type="entry name" value="Pentapeptide repeat-like"/>
    <property type="match status" value="1"/>
</dbReference>
<dbReference type="EMBL" id="JAOANI010000028">
    <property type="protein sequence ID" value="MCT7360431.1"/>
    <property type="molecule type" value="Genomic_DNA"/>
</dbReference>
<dbReference type="Pfam" id="PF00805">
    <property type="entry name" value="Pentapeptide"/>
    <property type="match status" value="1"/>
</dbReference>
<dbReference type="PIRSF" id="PIRSF029688">
    <property type="entry name" value="UCP29688_pentapep"/>
    <property type="match status" value="1"/>
</dbReference>
<proteinExistence type="predicted"/>
<dbReference type="Proteomes" id="UP001147830">
    <property type="component" value="Unassembled WGS sequence"/>
</dbReference>
<sequence length="114" mass="12690">MPTPNISQDPMYQLLRNDNVPAFNKAREEGKTCDLRGCDLRGLDLRNINLKGMDLTDAYFRGSDLRGIDFRGCRMDGVSLADAKISGCFFPSSLPAQEILLSVSHGIRLRDQAQ</sequence>
<comment type="caution">
    <text evidence="1">The sequence shown here is derived from an EMBL/GenBank/DDBJ whole genome shotgun (WGS) entry which is preliminary data.</text>
</comment>
<dbReference type="InterPro" id="IPR001646">
    <property type="entry name" value="5peptide_repeat"/>
</dbReference>
<dbReference type="AlphaFoldDB" id="A0A9X2WHU6"/>
<evidence type="ECO:0000313" key="2">
    <source>
        <dbReference type="Proteomes" id="UP001147830"/>
    </source>
</evidence>
<accession>A0A9X2WHU6</accession>
<name>A0A9X2WHU6_9GAMM</name>
<keyword evidence="2" id="KW-1185">Reference proteome</keyword>
<dbReference type="InterPro" id="IPR016933">
    <property type="entry name" value="UCP029688_pentapep"/>
</dbReference>
<dbReference type="PANTHER" id="PTHR14136">
    <property type="entry name" value="BTB_POZ DOMAIN-CONTAINING PROTEIN KCTD9"/>
    <property type="match status" value="1"/>
</dbReference>
<dbReference type="PANTHER" id="PTHR14136:SF17">
    <property type="entry name" value="BTB_POZ DOMAIN-CONTAINING PROTEIN KCTD9"/>
    <property type="match status" value="1"/>
</dbReference>
<dbReference type="Gene3D" id="2.160.20.80">
    <property type="entry name" value="E3 ubiquitin-protein ligase SopA"/>
    <property type="match status" value="1"/>
</dbReference>
<evidence type="ECO:0000313" key="1">
    <source>
        <dbReference type="EMBL" id="MCT7360431.1"/>
    </source>
</evidence>
<dbReference type="RefSeq" id="WP_260977265.1">
    <property type="nucleotide sequence ID" value="NZ_JAOANI010000028.1"/>
</dbReference>